<feature type="signal peptide" evidence="3">
    <location>
        <begin position="1"/>
        <end position="26"/>
    </location>
</feature>
<evidence type="ECO:0000256" key="1">
    <source>
        <dbReference type="SAM" id="Coils"/>
    </source>
</evidence>
<dbReference type="RefSeq" id="WP_156685040.1">
    <property type="nucleotide sequence ID" value="NZ_CACRUA010000081.1"/>
</dbReference>
<keyword evidence="3" id="KW-0732">Signal</keyword>
<name>A0A6N3I070_CLOSY</name>
<dbReference type="EMBL" id="CACRUA010000081">
    <property type="protein sequence ID" value="VYU82158.1"/>
    <property type="molecule type" value="Genomic_DNA"/>
</dbReference>
<keyword evidence="2" id="KW-0812">Transmembrane</keyword>
<organism evidence="4">
    <name type="scientific">Clostridium symbiosum</name>
    <name type="common">Bacteroides symbiosus</name>
    <dbReference type="NCBI Taxonomy" id="1512"/>
    <lineage>
        <taxon>Bacteria</taxon>
        <taxon>Bacillati</taxon>
        <taxon>Bacillota</taxon>
        <taxon>Clostridia</taxon>
        <taxon>Lachnospirales</taxon>
        <taxon>Lachnospiraceae</taxon>
        <taxon>Otoolea</taxon>
    </lineage>
</organism>
<keyword evidence="2" id="KW-0472">Membrane</keyword>
<evidence type="ECO:0000256" key="3">
    <source>
        <dbReference type="SAM" id="SignalP"/>
    </source>
</evidence>
<feature type="coiled-coil region" evidence="1">
    <location>
        <begin position="29"/>
        <end position="63"/>
    </location>
</feature>
<evidence type="ECO:0000313" key="4">
    <source>
        <dbReference type="EMBL" id="VYU82158.1"/>
    </source>
</evidence>
<keyword evidence="1" id="KW-0175">Coiled coil</keyword>
<proteinExistence type="predicted"/>
<dbReference type="AlphaFoldDB" id="A0A6N3I070"/>
<keyword evidence="2" id="KW-1133">Transmembrane helix</keyword>
<reference evidence="4" key="1">
    <citation type="submission" date="2019-11" db="EMBL/GenBank/DDBJ databases">
        <authorList>
            <person name="Feng L."/>
        </authorList>
    </citation>
    <scope>NUCLEOTIDE SEQUENCE</scope>
    <source>
        <strain evidence="4">CsymbiosumLFYP84</strain>
    </source>
</reference>
<accession>A0A6N3I070</accession>
<feature type="chain" id="PRO_5026997392" evidence="3">
    <location>
        <begin position="27"/>
        <end position="87"/>
    </location>
</feature>
<sequence length="87" mass="9938">MKNKRADRILSLFLMFQIFLAGTAFASPIGKVQEEKRNSEQNLSEVRREIEDLENQKEKILSVGLLSACIGSALAMGRLNRQKYEKH</sequence>
<feature type="transmembrane region" description="Helical" evidence="2">
    <location>
        <begin position="60"/>
        <end position="79"/>
    </location>
</feature>
<gene>
    <name evidence="4" type="ORF">CSLFYP84_04580</name>
</gene>
<protein>
    <submittedName>
        <fullName evidence="4">Uncharacterized protein</fullName>
    </submittedName>
</protein>
<evidence type="ECO:0000256" key="2">
    <source>
        <dbReference type="SAM" id="Phobius"/>
    </source>
</evidence>